<reference evidence="1" key="2">
    <citation type="submission" date="2020-11" db="EMBL/GenBank/DDBJ databases">
        <authorList>
            <person name="McCartney M.A."/>
            <person name="Auch B."/>
            <person name="Kono T."/>
            <person name="Mallez S."/>
            <person name="Becker A."/>
            <person name="Gohl D.M."/>
            <person name="Silverstein K.A.T."/>
            <person name="Koren S."/>
            <person name="Bechman K.B."/>
            <person name="Herman A."/>
            <person name="Abrahante J.E."/>
            <person name="Garbe J."/>
        </authorList>
    </citation>
    <scope>NUCLEOTIDE SEQUENCE</scope>
    <source>
        <strain evidence="1">Duluth1</strain>
        <tissue evidence="1">Whole animal</tissue>
    </source>
</reference>
<name>A0A9D4FKS5_DREPO</name>
<dbReference type="AlphaFoldDB" id="A0A9D4FKS5"/>
<proteinExistence type="predicted"/>
<protein>
    <submittedName>
        <fullName evidence="1">Uncharacterized protein</fullName>
    </submittedName>
</protein>
<evidence type="ECO:0000313" key="2">
    <source>
        <dbReference type="Proteomes" id="UP000828390"/>
    </source>
</evidence>
<organism evidence="1 2">
    <name type="scientific">Dreissena polymorpha</name>
    <name type="common">Zebra mussel</name>
    <name type="synonym">Mytilus polymorpha</name>
    <dbReference type="NCBI Taxonomy" id="45954"/>
    <lineage>
        <taxon>Eukaryota</taxon>
        <taxon>Metazoa</taxon>
        <taxon>Spiralia</taxon>
        <taxon>Lophotrochozoa</taxon>
        <taxon>Mollusca</taxon>
        <taxon>Bivalvia</taxon>
        <taxon>Autobranchia</taxon>
        <taxon>Heteroconchia</taxon>
        <taxon>Euheterodonta</taxon>
        <taxon>Imparidentia</taxon>
        <taxon>Neoheterodontei</taxon>
        <taxon>Myida</taxon>
        <taxon>Dreissenoidea</taxon>
        <taxon>Dreissenidae</taxon>
        <taxon>Dreissena</taxon>
    </lineage>
</organism>
<comment type="caution">
    <text evidence="1">The sequence shown here is derived from an EMBL/GenBank/DDBJ whole genome shotgun (WGS) entry which is preliminary data.</text>
</comment>
<dbReference type="EMBL" id="JAIWYP010000007">
    <property type="protein sequence ID" value="KAH3797642.1"/>
    <property type="molecule type" value="Genomic_DNA"/>
</dbReference>
<sequence>MNPYTETTYIVIHTNVHRLHATINALPRVPLREYVRFARRANVRSADRQATDSMLINLIRINAPTATTLMFNMNVLAIPFHNITT</sequence>
<gene>
    <name evidence="1" type="ORF">DPMN_151226</name>
</gene>
<accession>A0A9D4FKS5</accession>
<keyword evidence="2" id="KW-1185">Reference proteome</keyword>
<evidence type="ECO:0000313" key="1">
    <source>
        <dbReference type="EMBL" id="KAH3797642.1"/>
    </source>
</evidence>
<reference evidence="1" key="1">
    <citation type="journal article" date="2019" name="bioRxiv">
        <title>The Genome of the Zebra Mussel, Dreissena polymorpha: A Resource for Invasive Species Research.</title>
        <authorList>
            <person name="McCartney M.A."/>
            <person name="Auch B."/>
            <person name="Kono T."/>
            <person name="Mallez S."/>
            <person name="Zhang Y."/>
            <person name="Obille A."/>
            <person name="Becker A."/>
            <person name="Abrahante J.E."/>
            <person name="Garbe J."/>
            <person name="Badalamenti J.P."/>
            <person name="Herman A."/>
            <person name="Mangelson H."/>
            <person name="Liachko I."/>
            <person name="Sullivan S."/>
            <person name="Sone E.D."/>
            <person name="Koren S."/>
            <person name="Silverstein K.A.T."/>
            <person name="Beckman K.B."/>
            <person name="Gohl D.M."/>
        </authorList>
    </citation>
    <scope>NUCLEOTIDE SEQUENCE</scope>
    <source>
        <strain evidence="1">Duluth1</strain>
        <tissue evidence="1">Whole animal</tissue>
    </source>
</reference>
<dbReference type="Proteomes" id="UP000828390">
    <property type="component" value="Unassembled WGS sequence"/>
</dbReference>